<keyword evidence="2" id="KW-1185">Reference proteome</keyword>
<sequence>MLANEDSHQVLQQQASHDAKLDYLTFVVTCTPTDGQIP</sequence>
<reference evidence="3" key="1">
    <citation type="submission" date="2016-06" db="UniProtKB">
        <authorList>
            <consortium name="WormBaseParasite"/>
        </authorList>
    </citation>
    <scope>IDENTIFICATION</scope>
</reference>
<dbReference type="EMBL" id="UYSU01051847">
    <property type="protein sequence ID" value="VDM06431.1"/>
    <property type="molecule type" value="Genomic_DNA"/>
</dbReference>
<accession>A0A183TU97</accession>
<dbReference type="Proteomes" id="UP000275846">
    <property type="component" value="Unassembled WGS sequence"/>
</dbReference>
<name>A0A183TU97_SCHSO</name>
<proteinExistence type="predicted"/>
<evidence type="ECO:0000313" key="3">
    <source>
        <dbReference type="WBParaSite" id="SSLN_0002078901-mRNA-1"/>
    </source>
</evidence>
<dbReference type="WBParaSite" id="SSLN_0002078901-mRNA-1">
    <property type="protein sequence ID" value="SSLN_0002078901-mRNA-1"/>
    <property type="gene ID" value="SSLN_0002078901"/>
</dbReference>
<evidence type="ECO:0000313" key="1">
    <source>
        <dbReference type="EMBL" id="VDM06431.1"/>
    </source>
</evidence>
<dbReference type="AlphaFoldDB" id="A0A183TU97"/>
<organism evidence="3">
    <name type="scientific">Schistocephalus solidus</name>
    <name type="common">Tapeworm</name>
    <dbReference type="NCBI Taxonomy" id="70667"/>
    <lineage>
        <taxon>Eukaryota</taxon>
        <taxon>Metazoa</taxon>
        <taxon>Spiralia</taxon>
        <taxon>Lophotrochozoa</taxon>
        <taxon>Platyhelminthes</taxon>
        <taxon>Cestoda</taxon>
        <taxon>Eucestoda</taxon>
        <taxon>Diphyllobothriidea</taxon>
        <taxon>Diphyllobothriidae</taxon>
        <taxon>Schistocephalus</taxon>
    </lineage>
</organism>
<evidence type="ECO:0000313" key="2">
    <source>
        <dbReference type="Proteomes" id="UP000275846"/>
    </source>
</evidence>
<gene>
    <name evidence="1" type="ORF">SSLN_LOCUS20045</name>
</gene>
<reference evidence="1 2" key="2">
    <citation type="submission" date="2018-11" db="EMBL/GenBank/DDBJ databases">
        <authorList>
            <consortium name="Pathogen Informatics"/>
        </authorList>
    </citation>
    <scope>NUCLEOTIDE SEQUENCE [LARGE SCALE GENOMIC DNA]</scope>
    <source>
        <strain evidence="1 2">NST_G2</strain>
    </source>
</reference>
<protein>
    <submittedName>
        <fullName evidence="3">Pyridoxamine 5'-phosphate oxidase</fullName>
    </submittedName>
</protein>